<name>A0ABX2IEH6_9RHOO</name>
<dbReference type="Pfam" id="PF09084">
    <property type="entry name" value="NMT1"/>
    <property type="match status" value="1"/>
</dbReference>
<dbReference type="PANTHER" id="PTHR30024:SF45">
    <property type="entry name" value="ABC TRANSPORTER SUBSTRATE-BINDING PROTEIN"/>
    <property type="match status" value="1"/>
</dbReference>
<feature type="domain" description="SsuA/THI5-like" evidence="1">
    <location>
        <begin position="101"/>
        <end position="173"/>
    </location>
</feature>
<gene>
    <name evidence="2" type="ORF">HJ583_008540</name>
</gene>
<dbReference type="EMBL" id="JABCSC020000002">
    <property type="protein sequence ID" value="NSL55066.1"/>
    <property type="molecule type" value="Genomic_DNA"/>
</dbReference>
<dbReference type="InterPro" id="IPR015168">
    <property type="entry name" value="SsuA/THI5"/>
</dbReference>
<organism evidence="2 3">
    <name type="scientific">Uliginosibacterium aquaticum</name>
    <dbReference type="NCBI Taxonomy" id="2731212"/>
    <lineage>
        <taxon>Bacteria</taxon>
        <taxon>Pseudomonadati</taxon>
        <taxon>Pseudomonadota</taxon>
        <taxon>Betaproteobacteria</taxon>
        <taxon>Rhodocyclales</taxon>
        <taxon>Zoogloeaceae</taxon>
        <taxon>Uliginosibacterium</taxon>
    </lineage>
</organism>
<evidence type="ECO:0000259" key="1">
    <source>
        <dbReference type="Pfam" id="PF09084"/>
    </source>
</evidence>
<dbReference type="PANTHER" id="PTHR30024">
    <property type="entry name" value="ALIPHATIC SULFONATES-BINDING PROTEIN-RELATED"/>
    <property type="match status" value="1"/>
</dbReference>
<evidence type="ECO:0000313" key="2">
    <source>
        <dbReference type="EMBL" id="NSL55066.1"/>
    </source>
</evidence>
<keyword evidence="3" id="KW-1185">Reference proteome</keyword>
<dbReference type="SUPFAM" id="SSF53850">
    <property type="entry name" value="Periplasmic binding protein-like II"/>
    <property type="match status" value="1"/>
</dbReference>
<protein>
    <submittedName>
        <fullName evidence="2">ABC transporter substrate-binding protein</fullName>
    </submittedName>
</protein>
<reference evidence="2 3" key="1">
    <citation type="submission" date="2020-06" db="EMBL/GenBank/DDBJ databases">
        <title>Draft genome of Uliginosibacterium sp. IMCC34675.</title>
        <authorList>
            <person name="Song J."/>
        </authorList>
    </citation>
    <scope>NUCLEOTIDE SEQUENCE [LARGE SCALE GENOMIC DNA]</scope>
    <source>
        <strain evidence="2 3">IMCC34675</strain>
    </source>
</reference>
<sequence length="359" mass="39200">MGILTETGLDRAASTAVTPVVAHYTICPVLVASGVANELGWVAEEFRRVGASLSYLRSTPDEHGWLEHYNHQSPNLFRDGGNSPAIQAKADIRDTVLLGLTQAQPAGKIIARADAPIYSVAQLRGKRIGLYQSAITEKIDFRRATSEHGIHVALALHGLSEKDVEIVSITAPDVHVAEPSSGPSETWGRQRDKAARGVELQALERGEIDAYYEYGIGLSDTLEQSGKFKVLEDLDRYPDWTLRIANAPRTLTVSAEFAKAHRDVVVAWLRAAIRAGRWINANPQAAAAVFARTTFYPEAAVAKLLPSYDLVPNLSAQSLAGLRLSKDFLREHGYVKNDFDVNTWADSSYLEEALASLPS</sequence>
<dbReference type="RefSeq" id="WP_170021540.1">
    <property type="nucleotide sequence ID" value="NZ_JABCSC020000002.1"/>
</dbReference>
<dbReference type="Gene3D" id="3.40.190.270">
    <property type="match status" value="1"/>
</dbReference>
<dbReference type="Proteomes" id="UP000778523">
    <property type="component" value="Unassembled WGS sequence"/>
</dbReference>
<proteinExistence type="predicted"/>
<dbReference type="Gene3D" id="3.40.190.10">
    <property type="entry name" value="Periplasmic binding protein-like II"/>
    <property type="match status" value="1"/>
</dbReference>
<accession>A0ABX2IEH6</accession>
<evidence type="ECO:0000313" key="3">
    <source>
        <dbReference type="Proteomes" id="UP000778523"/>
    </source>
</evidence>
<comment type="caution">
    <text evidence="2">The sequence shown here is derived from an EMBL/GenBank/DDBJ whole genome shotgun (WGS) entry which is preliminary data.</text>
</comment>